<evidence type="ECO:0000313" key="2">
    <source>
        <dbReference type="EMBL" id="XBG30973.1"/>
    </source>
</evidence>
<feature type="region of interest" description="Disordered" evidence="1">
    <location>
        <begin position="54"/>
        <end position="90"/>
    </location>
</feature>
<feature type="region of interest" description="Disordered" evidence="1">
    <location>
        <begin position="126"/>
        <end position="152"/>
    </location>
</feature>
<accession>A0AAU7BEW0</accession>
<feature type="region of interest" description="Disordered" evidence="1">
    <location>
        <begin position="1"/>
        <end position="29"/>
    </location>
</feature>
<dbReference type="EMBL" id="CP157179">
    <property type="protein sequence ID" value="XBG30973.1"/>
    <property type="molecule type" value="Genomic_DNA"/>
</dbReference>
<dbReference type="AlphaFoldDB" id="A0AAU7BEW0"/>
<protein>
    <submittedName>
        <fullName evidence="2">Uncharacterized protein</fullName>
    </submittedName>
</protein>
<gene>
    <name evidence="2" type="ORF">ABH853_21120</name>
</gene>
<name>A0AAU7BEW0_9PSED</name>
<proteinExistence type="predicted"/>
<organism evidence="2">
    <name type="scientific">Pseudomonas sp. 13.2</name>
    <dbReference type="NCBI Taxonomy" id="3144665"/>
    <lineage>
        <taxon>Bacteria</taxon>
        <taxon>Pseudomonadati</taxon>
        <taxon>Pseudomonadota</taxon>
        <taxon>Gammaproteobacteria</taxon>
        <taxon>Pseudomonadales</taxon>
        <taxon>Pseudomonadaceae</taxon>
        <taxon>Pseudomonas</taxon>
    </lineage>
</organism>
<evidence type="ECO:0000256" key="1">
    <source>
        <dbReference type="SAM" id="MobiDB-lite"/>
    </source>
</evidence>
<reference evidence="2" key="2">
    <citation type="submission" date="2024-05" db="EMBL/GenBank/DDBJ databases">
        <authorList>
            <person name="Mellies J."/>
            <person name="Newton I."/>
        </authorList>
    </citation>
    <scope>NUCLEOTIDE SEQUENCE</scope>
    <source>
        <strain evidence="2">13.2</strain>
    </source>
</reference>
<reference evidence="2" key="1">
    <citation type="journal article" date="2019" name="Microbiol. Resour. Announc.">
        <title>Draft Genome Sequences of Five Environmental Bacterial Isolates That Degrade Polyethylene Terephthalate Plastic.</title>
        <authorList>
            <person name="Leon-Zayas R."/>
            <person name="Roberts C."/>
            <person name="Vague M."/>
            <person name="Mellies J.L."/>
        </authorList>
    </citation>
    <scope>NUCLEOTIDE SEQUENCE</scope>
    <source>
        <strain evidence="2">13.2</strain>
    </source>
</reference>
<sequence>MTPRLQLIARQMDRREQQQAPAPEVPSGIGGAIEAMIEQAVEERVTQALAAQKQMLAEQQPKPRFDDFRQIPPVQSTRAPKAMQGTVQRDGAGVARAMVINGQRFLLQRDAAGQLVGFVDEQQASEVSYNGQPVPPAKLNRPRKLYGNDPEV</sequence>